<dbReference type="AlphaFoldDB" id="A0A0A9GVE7"/>
<reference evidence="1" key="2">
    <citation type="journal article" date="2015" name="Data Brief">
        <title>Shoot transcriptome of the giant reed, Arundo donax.</title>
        <authorList>
            <person name="Barrero R.A."/>
            <person name="Guerrero F.D."/>
            <person name="Moolhuijzen P."/>
            <person name="Goolsby J.A."/>
            <person name="Tidwell J."/>
            <person name="Bellgard S.E."/>
            <person name="Bellgard M.I."/>
        </authorList>
    </citation>
    <scope>NUCLEOTIDE SEQUENCE</scope>
    <source>
        <tissue evidence="1">Shoot tissue taken approximately 20 cm above the soil surface</tissue>
    </source>
</reference>
<accession>A0A0A9GVE7</accession>
<reference evidence="1" key="1">
    <citation type="submission" date="2014-09" db="EMBL/GenBank/DDBJ databases">
        <authorList>
            <person name="Magalhaes I.L.F."/>
            <person name="Oliveira U."/>
            <person name="Santos F.R."/>
            <person name="Vidigal T.H.D.A."/>
            <person name="Brescovit A.D."/>
            <person name="Santos A.J."/>
        </authorList>
    </citation>
    <scope>NUCLEOTIDE SEQUENCE</scope>
    <source>
        <tissue evidence="1">Shoot tissue taken approximately 20 cm above the soil surface</tissue>
    </source>
</reference>
<name>A0A0A9GVE7_ARUDO</name>
<proteinExistence type="predicted"/>
<protein>
    <submittedName>
        <fullName evidence="1">Uncharacterized protein</fullName>
    </submittedName>
</protein>
<sequence length="19" mass="2298">MRFSGWGSACRRTASRRRR</sequence>
<evidence type="ECO:0000313" key="1">
    <source>
        <dbReference type="EMBL" id="JAE28517.1"/>
    </source>
</evidence>
<organism evidence="1">
    <name type="scientific">Arundo donax</name>
    <name type="common">Giant reed</name>
    <name type="synonym">Donax arundinaceus</name>
    <dbReference type="NCBI Taxonomy" id="35708"/>
    <lineage>
        <taxon>Eukaryota</taxon>
        <taxon>Viridiplantae</taxon>
        <taxon>Streptophyta</taxon>
        <taxon>Embryophyta</taxon>
        <taxon>Tracheophyta</taxon>
        <taxon>Spermatophyta</taxon>
        <taxon>Magnoliopsida</taxon>
        <taxon>Liliopsida</taxon>
        <taxon>Poales</taxon>
        <taxon>Poaceae</taxon>
        <taxon>PACMAD clade</taxon>
        <taxon>Arundinoideae</taxon>
        <taxon>Arundineae</taxon>
        <taxon>Arundo</taxon>
    </lineage>
</organism>
<dbReference type="EMBL" id="GBRH01169379">
    <property type="protein sequence ID" value="JAE28517.1"/>
    <property type="molecule type" value="Transcribed_RNA"/>
</dbReference>